<dbReference type="InterPro" id="IPR018166">
    <property type="entry name" value="S-AdoMet_deCO2ase_CS"/>
</dbReference>
<sequence length="560" mass="61764">MVNIEIPRKFDKYLASSFEGIPSLTINHDATINLDSTNAFEGPEKLLEVWFASSPREMNSIQPNGLKSVPVEIWTEMLDLVSCKILSVVSSPDVDAYLLSESSMFVWPHKLILKTCGTTTLLLGLPRILQIATQYAGFPGYVSPNSSSSLVLASPYRVFYSRKNYLFPDRQKGPHRSWADEVMTLDRYFLDGSAYLIGKMNGEHWYLYVTVPRMMLTPPASPPSERILDGMDGDAVTAHGCRGSHGGCAGLIGGGGGDPQCERKDETLEILMTDLDEENAKQFYLDHASAVAKNRYRYLVRGKEDASFNKVLNLCHTNGFTKFGNGSDSGSDYYVDDDDDDGKEDCDSIPPELTTEGHALGTVVAETSGLLDIYPPSKYPDARVDAYLFTPCGFSANGVVPAPDAKESGAGTHYFTVHVTPEPHCSYASFETNVPQGQNGRETHDIIQHVVSIFKPGRFTVTFFEAANSADMPTSGAGCRCCCGGCCDGGEFCGEDAAEVEYEMYRRRAKARNAKMDRIPGYHRTDRIVHDLEGYDLVFRHYERDDFVGGGPRIGEGMWN</sequence>
<keyword evidence="3" id="KW-0745">Spermidine biosynthesis</keyword>
<dbReference type="GO" id="GO:0006597">
    <property type="term" value="P:spermine biosynthetic process"/>
    <property type="evidence" value="ECO:0007669"/>
    <property type="project" value="TreeGrafter"/>
</dbReference>
<gene>
    <name evidence="5" type="ORF">AAP_01563</name>
</gene>
<evidence type="ECO:0000256" key="4">
    <source>
        <dbReference type="ARBA" id="ARBA00023115"/>
    </source>
</evidence>
<dbReference type="Proteomes" id="UP000242877">
    <property type="component" value="Unassembled WGS sequence"/>
</dbReference>
<dbReference type="GO" id="GO:0008295">
    <property type="term" value="P:spermidine biosynthetic process"/>
    <property type="evidence" value="ECO:0007669"/>
    <property type="project" value="UniProtKB-KW"/>
</dbReference>
<proteinExistence type="inferred from homology"/>
<evidence type="ECO:0000256" key="3">
    <source>
        <dbReference type="ARBA" id="ARBA00023066"/>
    </source>
</evidence>
<dbReference type="AlphaFoldDB" id="A0A168BBJ1"/>
<dbReference type="PANTHER" id="PTHR11570">
    <property type="entry name" value="S-ADENOSYLMETHIONINE DECARBOXYLASE"/>
    <property type="match status" value="1"/>
</dbReference>
<dbReference type="Pfam" id="PF01536">
    <property type="entry name" value="SAM_decarbox"/>
    <property type="match status" value="1"/>
</dbReference>
<comment type="caution">
    <text evidence="5">The sequence shown here is derived from an EMBL/GenBank/DDBJ whole genome shotgun (WGS) entry which is preliminary data.</text>
</comment>
<dbReference type="PANTHER" id="PTHR11570:SF0">
    <property type="entry name" value="S-ADENOSYLMETHIONINE DECARBOXYLASE PROENZYME"/>
    <property type="match status" value="1"/>
</dbReference>
<dbReference type="GO" id="GO:0004014">
    <property type="term" value="F:adenosylmethionine decarboxylase activity"/>
    <property type="evidence" value="ECO:0007669"/>
    <property type="project" value="InterPro"/>
</dbReference>
<dbReference type="Gene3D" id="3.60.90.10">
    <property type="entry name" value="S-adenosylmethionine decarboxylase"/>
    <property type="match status" value="2"/>
</dbReference>
<name>A0A168BBJ1_9EURO</name>
<protein>
    <submittedName>
        <fullName evidence="5">S-adenosylmethionine decarboxylase proenzyme</fullName>
    </submittedName>
</protein>
<evidence type="ECO:0000256" key="2">
    <source>
        <dbReference type="ARBA" id="ARBA00008466"/>
    </source>
</evidence>
<comment type="similarity">
    <text evidence="2">Belongs to the eukaryotic AdoMetDC family.</text>
</comment>
<dbReference type="SUPFAM" id="SSF56276">
    <property type="entry name" value="S-adenosylmethionine decarboxylase"/>
    <property type="match status" value="1"/>
</dbReference>
<evidence type="ECO:0000313" key="5">
    <source>
        <dbReference type="EMBL" id="KZZ95075.1"/>
    </source>
</evidence>
<dbReference type="InterPro" id="IPR048283">
    <property type="entry name" value="AdoMetDC-like"/>
</dbReference>
<keyword evidence="4" id="KW-0620">Polyamine biosynthesis</keyword>
<dbReference type="GO" id="GO:0005829">
    <property type="term" value="C:cytosol"/>
    <property type="evidence" value="ECO:0007669"/>
    <property type="project" value="TreeGrafter"/>
</dbReference>
<evidence type="ECO:0000313" key="6">
    <source>
        <dbReference type="Proteomes" id="UP000242877"/>
    </source>
</evidence>
<comment type="pathway">
    <text evidence="1">Amine and polyamine biosynthesis; S-adenosylmethioninamine biosynthesis; S-adenosylmethioninamine from S-adenosyl-L-methionine: step 1/1.</text>
</comment>
<dbReference type="PROSITE" id="PS01336">
    <property type="entry name" value="ADOMETDC"/>
    <property type="match status" value="1"/>
</dbReference>
<dbReference type="InterPro" id="IPR016067">
    <property type="entry name" value="S-AdoMet_deCO2ase_core"/>
</dbReference>
<organism evidence="5 6">
    <name type="scientific">Ascosphaera apis ARSEF 7405</name>
    <dbReference type="NCBI Taxonomy" id="392613"/>
    <lineage>
        <taxon>Eukaryota</taxon>
        <taxon>Fungi</taxon>
        <taxon>Dikarya</taxon>
        <taxon>Ascomycota</taxon>
        <taxon>Pezizomycotina</taxon>
        <taxon>Eurotiomycetes</taxon>
        <taxon>Eurotiomycetidae</taxon>
        <taxon>Onygenales</taxon>
        <taxon>Ascosphaeraceae</taxon>
        <taxon>Ascosphaera</taxon>
    </lineage>
</organism>
<accession>A0A168BBJ1</accession>
<keyword evidence="6" id="KW-1185">Reference proteome</keyword>
<dbReference type="EMBL" id="AZGZ01000005">
    <property type="protein sequence ID" value="KZZ95075.1"/>
    <property type="molecule type" value="Genomic_DNA"/>
</dbReference>
<dbReference type="VEuPathDB" id="FungiDB:AAP_01563"/>
<reference evidence="5 6" key="1">
    <citation type="journal article" date="2016" name="Genome Biol. Evol.">
        <title>Divergent and convergent evolution of fungal pathogenicity.</title>
        <authorList>
            <person name="Shang Y."/>
            <person name="Xiao G."/>
            <person name="Zheng P."/>
            <person name="Cen K."/>
            <person name="Zhan S."/>
            <person name="Wang C."/>
        </authorList>
    </citation>
    <scope>NUCLEOTIDE SEQUENCE [LARGE SCALE GENOMIC DNA]</scope>
    <source>
        <strain evidence="5 6">ARSEF 7405</strain>
    </source>
</reference>
<dbReference type="UniPathway" id="UPA00331">
    <property type="reaction ID" value="UER00451"/>
</dbReference>
<evidence type="ECO:0000256" key="1">
    <source>
        <dbReference type="ARBA" id="ARBA00004911"/>
    </source>
</evidence>
<dbReference type="OrthoDB" id="1068353at2759"/>